<proteinExistence type="predicted"/>
<name>A0AAD7MR78_9AGAR</name>
<comment type="caution">
    <text evidence="1">The sequence shown here is derived from an EMBL/GenBank/DDBJ whole genome shotgun (WGS) entry which is preliminary data.</text>
</comment>
<keyword evidence="2" id="KW-1185">Reference proteome</keyword>
<organism evidence="1 2">
    <name type="scientific">Mycena maculata</name>
    <dbReference type="NCBI Taxonomy" id="230809"/>
    <lineage>
        <taxon>Eukaryota</taxon>
        <taxon>Fungi</taxon>
        <taxon>Dikarya</taxon>
        <taxon>Basidiomycota</taxon>
        <taxon>Agaricomycotina</taxon>
        <taxon>Agaricomycetes</taxon>
        <taxon>Agaricomycetidae</taxon>
        <taxon>Agaricales</taxon>
        <taxon>Marasmiineae</taxon>
        <taxon>Mycenaceae</taxon>
        <taxon>Mycena</taxon>
    </lineage>
</organism>
<evidence type="ECO:0000313" key="1">
    <source>
        <dbReference type="EMBL" id="KAJ7729101.1"/>
    </source>
</evidence>
<evidence type="ECO:0000313" key="2">
    <source>
        <dbReference type="Proteomes" id="UP001215280"/>
    </source>
</evidence>
<protein>
    <submittedName>
        <fullName evidence="1">Uncharacterized protein</fullName>
    </submittedName>
</protein>
<dbReference type="Proteomes" id="UP001215280">
    <property type="component" value="Unassembled WGS sequence"/>
</dbReference>
<accession>A0AAD7MR78</accession>
<dbReference type="EMBL" id="JARJLG010000200">
    <property type="protein sequence ID" value="KAJ7729101.1"/>
    <property type="molecule type" value="Genomic_DNA"/>
</dbReference>
<dbReference type="AlphaFoldDB" id="A0AAD7MR78"/>
<sequence>MMPAASCGFLKLTEELVCILEIFGLVLARSSHSKAVAPSSCYLPLSLSQVIAYPSSISFSLFEAFFFLYRVFCGPSQSMISFRQPCIYVAEVRRARFCDITRLVI</sequence>
<reference evidence="1" key="1">
    <citation type="submission" date="2023-03" db="EMBL/GenBank/DDBJ databases">
        <title>Massive genome expansion in bonnet fungi (Mycena s.s.) driven by repeated elements and novel gene families across ecological guilds.</title>
        <authorList>
            <consortium name="Lawrence Berkeley National Laboratory"/>
            <person name="Harder C.B."/>
            <person name="Miyauchi S."/>
            <person name="Viragh M."/>
            <person name="Kuo A."/>
            <person name="Thoen E."/>
            <person name="Andreopoulos B."/>
            <person name="Lu D."/>
            <person name="Skrede I."/>
            <person name="Drula E."/>
            <person name="Henrissat B."/>
            <person name="Morin E."/>
            <person name="Kohler A."/>
            <person name="Barry K."/>
            <person name="LaButti K."/>
            <person name="Morin E."/>
            <person name="Salamov A."/>
            <person name="Lipzen A."/>
            <person name="Mereny Z."/>
            <person name="Hegedus B."/>
            <person name="Baldrian P."/>
            <person name="Stursova M."/>
            <person name="Weitz H."/>
            <person name="Taylor A."/>
            <person name="Grigoriev I.V."/>
            <person name="Nagy L.G."/>
            <person name="Martin F."/>
            <person name="Kauserud H."/>
        </authorList>
    </citation>
    <scope>NUCLEOTIDE SEQUENCE</scope>
    <source>
        <strain evidence="1">CBHHK188m</strain>
    </source>
</reference>
<gene>
    <name evidence="1" type="ORF">DFH07DRAFT_850565</name>
</gene>